<keyword evidence="3" id="KW-1185">Reference proteome</keyword>
<evidence type="ECO:0000256" key="1">
    <source>
        <dbReference type="SAM" id="Phobius"/>
    </source>
</evidence>
<feature type="transmembrane region" description="Helical" evidence="1">
    <location>
        <begin position="193"/>
        <end position="215"/>
    </location>
</feature>
<evidence type="ECO:0000313" key="3">
    <source>
        <dbReference type="Proteomes" id="UP001412067"/>
    </source>
</evidence>
<name>A0ABR2MU03_9ASPA</name>
<keyword evidence="1" id="KW-1133">Transmembrane helix</keyword>
<gene>
    <name evidence="2" type="ORF">KSP40_PGU003612</name>
</gene>
<comment type="caution">
    <text evidence="2">The sequence shown here is derived from an EMBL/GenBank/DDBJ whole genome shotgun (WGS) entry which is preliminary data.</text>
</comment>
<evidence type="ECO:0000313" key="2">
    <source>
        <dbReference type="EMBL" id="KAK8967677.1"/>
    </source>
</evidence>
<reference evidence="2 3" key="1">
    <citation type="journal article" date="2022" name="Nat. Plants">
        <title>Genomes of leafy and leafless Platanthera orchids illuminate the evolution of mycoheterotrophy.</title>
        <authorList>
            <person name="Li M.H."/>
            <person name="Liu K.W."/>
            <person name="Li Z."/>
            <person name="Lu H.C."/>
            <person name="Ye Q.L."/>
            <person name="Zhang D."/>
            <person name="Wang J.Y."/>
            <person name="Li Y.F."/>
            <person name="Zhong Z.M."/>
            <person name="Liu X."/>
            <person name="Yu X."/>
            <person name="Liu D.K."/>
            <person name="Tu X.D."/>
            <person name="Liu B."/>
            <person name="Hao Y."/>
            <person name="Liao X.Y."/>
            <person name="Jiang Y.T."/>
            <person name="Sun W.H."/>
            <person name="Chen J."/>
            <person name="Chen Y.Q."/>
            <person name="Ai Y."/>
            <person name="Zhai J.W."/>
            <person name="Wu S.S."/>
            <person name="Zhou Z."/>
            <person name="Hsiao Y.Y."/>
            <person name="Wu W.L."/>
            <person name="Chen Y.Y."/>
            <person name="Lin Y.F."/>
            <person name="Hsu J.L."/>
            <person name="Li C.Y."/>
            <person name="Wang Z.W."/>
            <person name="Zhao X."/>
            <person name="Zhong W.Y."/>
            <person name="Ma X.K."/>
            <person name="Ma L."/>
            <person name="Huang J."/>
            <person name="Chen G.Z."/>
            <person name="Huang M.Z."/>
            <person name="Huang L."/>
            <person name="Peng D.H."/>
            <person name="Luo Y.B."/>
            <person name="Zou S.Q."/>
            <person name="Chen S.P."/>
            <person name="Lan S."/>
            <person name="Tsai W.C."/>
            <person name="Van de Peer Y."/>
            <person name="Liu Z.J."/>
        </authorList>
    </citation>
    <scope>NUCLEOTIDE SEQUENCE [LARGE SCALE GENOMIC DNA]</scope>
    <source>
        <strain evidence="2">Lor288</strain>
    </source>
</reference>
<proteinExistence type="predicted"/>
<dbReference type="EMBL" id="JBBWWR010000004">
    <property type="protein sequence ID" value="KAK8967677.1"/>
    <property type="molecule type" value="Genomic_DNA"/>
</dbReference>
<sequence length="250" mass="27507">MLIGSPIRPCTIRPTHEHLGDLVTVAVQVSELWPAANKGYLYSMGCHVWMNQQCGGAGGFNIEIGRAVEAHQIDGYRMGGQRWGVMPQSTILKLFCCFVERGSSIKIENHECGCYAANDECGVGRLVALPRAVRFFSRNRRFARGQEPLNRPFLLAGTKRRLHLLPQLTPATFLPSEFAQGPRARPLARNQSSLLLFVLSVGSGVGLVGIALAHVGSSKLVAPLRLLESVGEETLITTPLPFKQRWLHQE</sequence>
<organism evidence="2 3">
    <name type="scientific">Platanthera guangdongensis</name>
    <dbReference type="NCBI Taxonomy" id="2320717"/>
    <lineage>
        <taxon>Eukaryota</taxon>
        <taxon>Viridiplantae</taxon>
        <taxon>Streptophyta</taxon>
        <taxon>Embryophyta</taxon>
        <taxon>Tracheophyta</taxon>
        <taxon>Spermatophyta</taxon>
        <taxon>Magnoliopsida</taxon>
        <taxon>Liliopsida</taxon>
        <taxon>Asparagales</taxon>
        <taxon>Orchidaceae</taxon>
        <taxon>Orchidoideae</taxon>
        <taxon>Orchideae</taxon>
        <taxon>Orchidinae</taxon>
        <taxon>Platanthera</taxon>
    </lineage>
</organism>
<protein>
    <submittedName>
        <fullName evidence="2">Uncharacterized protein</fullName>
    </submittedName>
</protein>
<accession>A0ABR2MU03</accession>
<dbReference type="Proteomes" id="UP001412067">
    <property type="component" value="Unassembled WGS sequence"/>
</dbReference>
<keyword evidence="1" id="KW-0472">Membrane</keyword>
<keyword evidence="1" id="KW-0812">Transmembrane</keyword>